<keyword evidence="5" id="KW-0472">Membrane</keyword>
<evidence type="ECO:0000256" key="3">
    <source>
        <dbReference type="ARBA" id="ARBA00010031"/>
    </source>
</evidence>
<dbReference type="Pfam" id="PF05730">
    <property type="entry name" value="CFEM"/>
    <property type="match status" value="1"/>
</dbReference>
<dbReference type="EMBL" id="SNSC02000007">
    <property type="protein sequence ID" value="TID22740.1"/>
    <property type="molecule type" value="Genomic_DNA"/>
</dbReference>
<keyword evidence="8" id="KW-0449">Lipoprotein</keyword>
<evidence type="ECO:0000313" key="12">
    <source>
        <dbReference type="EMBL" id="TID22740.1"/>
    </source>
</evidence>
<gene>
    <name evidence="12" type="ORF">E6O75_ATG01914</name>
</gene>
<dbReference type="GO" id="GO:0005576">
    <property type="term" value="C:extracellular region"/>
    <property type="evidence" value="ECO:0007669"/>
    <property type="project" value="UniProtKB-SubCell"/>
</dbReference>
<keyword evidence="6 10" id="KW-0732">Signal</keyword>
<dbReference type="GO" id="GO:0098552">
    <property type="term" value="C:side of membrane"/>
    <property type="evidence" value="ECO:0007669"/>
    <property type="project" value="UniProtKB-KW"/>
</dbReference>
<evidence type="ECO:0000313" key="13">
    <source>
        <dbReference type="Proteomes" id="UP000298493"/>
    </source>
</evidence>
<proteinExistence type="inferred from homology"/>
<keyword evidence="5" id="KW-0336">GPI-anchor</keyword>
<keyword evidence="9" id="KW-0349">Heme</keyword>
<evidence type="ECO:0000256" key="2">
    <source>
        <dbReference type="ARBA" id="ARBA00004613"/>
    </source>
</evidence>
<evidence type="ECO:0000256" key="10">
    <source>
        <dbReference type="SAM" id="SignalP"/>
    </source>
</evidence>
<keyword evidence="7" id="KW-1015">Disulfide bond</keyword>
<evidence type="ECO:0000256" key="4">
    <source>
        <dbReference type="ARBA" id="ARBA00022525"/>
    </source>
</evidence>
<keyword evidence="13" id="KW-1185">Reference proteome</keyword>
<protein>
    <recommendedName>
        <fullName evidence="11">CFEM domain-containing protein</fullName>
    </recommendedName>
</protein>
<comment type="similarity">
    <text evidence="3">Belongs to the RBT5 family.</text>
</comment>
<comment type="subcellular location">
    <subcellularLocation>
        <location evidence="1">Membrane</location>
        <topology evidence="1">Lipid-anchor</topology>
        <topology evidence="1">GPI-anchor</topology>
    </subcellularLocation>
    <subcellularLocation>
        <location evidence="2">Secreted</location>
    </subcellularLocation>
</comment>
<dbReference type="PROSITE" id="PS52012">
    <property type="entry name" value="CFEM"/>
    <property type="match status" value="1"/>
</dbReference>
<dbReference type="InterPro" id="IPR008427">
    <property type="entry name" value="Extracellular_membr_CFEM_dom"/>
</dbReference>
<dbReference type="AlphaFoldDB" id="A0A4Z1PHS3"/>
<feature type="domain" description="CFEM" evidence="11">
    <location>
        <begin position="4"/>
        <end position="105"/>
    </location>
</feature>
<keyword evidence="9" id="KW-0479">Metal-binding</keyword>
<feature type="chain" id="PRO_5021471218" description="CFEM domain-containing protein" evidence="10">
    <location>
        <begin position="19"/>
        <end position="105"/>
    </location>
</feature>
<sequence length="105" mass="11014">MNFSIIISGLSFVILTYAQQACDAIAAELPSCARNCVGPAVLANLGCESLEDYACLCQKGDLMQTLIKPCVVKNCGWGAVGVPKKAEALCKCVAEQAESGARDEL</sequence>
<dbReference type="SMART" id="SM00747">
    <property type="entry name" value="CFEM"/>
    <property type="match status" value="1"/>
</dbReference>
<comment type="caution">
    <text evidence="12">The sequence shown here is derived from an EMBL/GenBank/DDBJ whole genome shotgun (WGS) entry which is preliminary data.</text>
</comment>
<reference evidence="12 13" key="1">
    <citation type="submission" date="2019-04" db="EMBL/GenBank/DDBJ databases">
        <title>High contiguity whole genome sequence and gene annotation resource for two Venturia nashicola isolates.</title>
        <authorList>
            <person name="Prokchorchik M."/>
            <person name="Won K."/>
            <person name="Lee Y."/>
            <person name="Choi E.D."/>
            <person name="Segonzac C."/>
            <person name="Sohn K.H."/>
        </authorList>
    </citation>
    <scope>NUCLEOTIDE SEQUENCE [LARGE SCALE GENOMIC DNA]</scope>
    <source>
        <strain evidence="12 13">PRI2</strain>
    </source>
</reference>
<evidence type="ECO:0000256" key="8">
    <source>
        <dbReference type="ARBA" id="ARBA00023288"/>
    </source>
</evidence>
<feature type="signal peptide" evidence="10">
    <location>
        <begin position="1"/>
        <end position="18"/>
    </location>
</feature>
<dbReference type="GO" id="GO:0046872">
    <property type="term" value="F:metal ion binding"/>
    <property type="evidence" value="ECO:0007669"/>
    <property type="project" value="UniProtKB-UniRule"/>
</dbReference>
<comment type="caution">
    <text evidence="9">Lacks conserved residue(s) required for the propagation of feature annotation.</text>
</comment>
<accession>A0A4Z1PHS3</accession>
<evidence type="ECO:0000256" key="1">
    <source>
        <dbReference type="ARBA" id="ARBA00004589"/>
    </source>
</evidence>
<organism evidence="12 13">
    <name type="scientific">Venturia nashicola</name>
    <dbReference type="NCBI Taxonomy" id="86259"/>
    <lineage>
        <taxon>Eukaryota</taxon>
        <taxon>Fungi</taxon>
        <taxon>Dikarya</taxon>
        <taxon>Ascomycota</taxon>
        <taxon>Pezizomycotina</taxon>
        <taxon>Dothideomycetes</taxon>
        <taxon>Pleosporomycetidae</taxon>
        <taxon>Venturiales</taxon>
        <taxon>Venturiaceae</taxon>
        <taxon>Venturia</taxon>
    </lineage>
</organism>
<keyword evidence="4" id="KW-0964">Secreted</keyword>
<evidence type="ECO:0000256" key="5">
    <source>
        <dbReference type="ARBA" id="ARBA00022622"/>
    </source>
</evidence>
<keyword evidence="9" id="KW-0408">Iron</keyword>
<feature type="binding site" description="axial binding residue" evidence="9">
    <location>
        <position position="52"/>
    </location>
    <ligand>
        <name>heme</name>
        <dbReference type="ChEBI" id="CHEBI:30413"/>
    </ligand>
    <ligandPart>
        <name>Fe</name>
        <dbReference type="ChEBI" id="CHEBI:18248"/>
    </ligandPart>
</feature>
<keyword evidence="5" id="KW-0325">Glycoprotein</keyword>
<dbReference type="Proteomes" id="UP000298493">
    <property type="component" value="Unassembled WGS sequence"/>
</dbReference>
<evidence type="ECO:0000256" key="9">
    <source>
        <dbReference type="PROSITE-ProRule" id="PRU01356"/>
    </source>
</evidence>
<evidence type="ECO:0000259" key="11">
    <source>
        <dbReference type="PROSITE" id="PS52012"/>
    </source>
</evidence>
<evidence type="ECO:0000256" key="6">
    <source>
        <dbReference type="ARBA" id="ARBA00022729"/>
    </source>
</evidence>
<name>A0A4Z1PHS3_9PEZI</name>
<evidence type="ECO:0000256" key="7">
    <source>
        <dbReference type="ARBA" id="ARBA00023157"/>
    </source>
</evidence>